<dbReference type="EMBL" id="SRLO01000205">
    <property type="protein sequence ID" value="TNN67316.1"/>
    <property type="molecule type" value="Genomic_DNA"/>
</dbReference>
<comment type="caution">
    <text evidence="2">The sequence shown here is derived from an EMBL/GenBank/DDBJ whole genome shotgun (WGS) entry which is preliminary data.</text>
</comment>
<keyword evidence="3" id="KW-1185">Reference proteome</keyword>
<protein>
    <submittedName>
        <fullName evidence="2">Uncharacterized protein</fullName>
    </submittedName>
</protein>
<evidence type="ECO:0000313" key="2">
    <source>
        <dbReference type="EMBL" id="TNN67316.1"/>
    </source>
</evidence>
<proteinExistence type="predicted"/>
<dbReference type="Proteomes" id="UP000314294">
    <property type="component" value="Unassembled WGS sequence"/>
</dbReference>
<feature type="transmembrane region" description="Helical" evidence="1">
    <location>
        <begin position="15"/>
        <end position="37"/>
    </location>
</feature>
<dbReference type="AlphaFoldDB" id="A0A4Z2HN85"/>
<name>A0A4Z2HN85_9TELE</name>
<gene>
    <name evidence="2" type="ORF">EYF80_022423</name>
</gene>
<sequence length="127" mass="13827">MVGLAQLVWLGMQPIIMTAVLQWSHILIGATVTVSTSRRQMGSLMQRCRYVRAARCCLSAAAPGEREDFQTKSRPSPPTYKGLHHRAAILFLTVTVCIATEGSRQIGIGPTLNEAIAQLVPRLGPTE</sequence>
<evidence type="ECO:0000256" key="1">
    <source>
        <dbReference type="SAM" id="Phobius"/>
    </source>
</evidence>
<organism evidence="2 3">
    <name type="scientific">Liparis tanakae</name>
    <name type="common">Tanaka's snailfish</name>
    <dbReference type="NCBI Taxonomy" id="230148"/>
    <lineage>
        <taxon>Eukaryota</taxon>
        <taxon>Metazoa</taxon>
        <taxon>Chordata</taxon>
        <taxon>Craniata</taxon>
        <taxon>Vertebrata</taxon>
        <taxon>Euteleostomi</taxon>
        <taxon>Actinopterygii</taxon>
        <taxon>Neopterygii</taxon>
        <taxon>Teleostei</taxon>
        <taxon>Neoteleostei</taxon>
        <taxon>Acanthomorphata</taxon>
        <taxon>Eupercaria</taxon>
        <taxon>Perciformes</taxon>
        <taxon>Cottioidei</taxon>
        <taxon>Cottales</taxon>
        <taxon>Liparidae</taxon>
        <taxon>Liparis</taxon>
    </lineage>
</organism>
<reference evidence="2 3" key="1">
    <citation type="submission" date="2019-03" db="EMBL/GenBank/DDBJ databases">
        <title>First draft genome of Liparis tanakae, snailfish: a comprehensive survey of snailfish specific genes.</title>
        <authorList>
            <person name="Kim W."/>
            <person name="Song I."/>
            <person name="Jeong J.-H."/>
            <person name="Kim D."/>
            <person name="Kim S."/>
            <person name="Ryu S."/>
            <person name="Song J.Y."/>
            <person name="Lee S.K."/>
        </authorList>
    </citation>
    <scope>NUCLEOTIDE SEQUENCE [LARGE SCALE GENOMIC DNA]</scope>
    <source>
        <tissue evidence="2">Muscle</tissue>
    </source>
</reference>
<keyword evidence="1" id="KW-1133">Transmembrane helix</keyword>
<accession>A0A4Z2HN85</accession>
<evidence type="ECO:0000313" key="3">
    <source>
        <dbReference type="Proteomes" id="UP000314294"/>
    </source>
</evidence>
<keyword evidence="1" id="KW-0472">Membrane</keyword>
<keyword evidence="1" id="KW-0812">Transmembrane</keyword>